<gene>
    <name evidence="1" type="ORF">R4Z09_15950</name>
</gene>
<evidence type="ECO:0000313" key="2">
    <source>
        <dbReference type="Proteomes" id="UP001357223"/>
    </source>
</evidence>
<organism evidence="1 2">
    <name type="scientific">Niallia oryzisoli</name>
    <dbReference type="NCBI Taxonomy" id="1737571"/>
    <lineage>
        <taxon>Bacteria</taxon>
        <taxon>Bacillati</taxon>
        <taxon>Bacillota</taxon>
        <taxon>Bacilli</taxon>
        <taxon>Bacillales</taxon>
        <taxon>Bacillaceae</taxon>
        <taxon>Niallia</taxon>
    </lineage>
</organism>
<keyword evidence="2" id="KW-1185">Reference proteome</keyword>
<proteinExistence type="predicted"/>
<dbReference type="EMBL" id="CP137640">
    <property type="protein sequence ID" value="WVX78809.1"/>
    <property type="molecule type" value="Genomic_DNA"/>
</dbReference>
<name>A0ABZ2C5W3_9BACI</name>
<protein>
    <submittedName>
        <fullName evidence="1">Uncharacterized protein</fullName>
    </submittedName>
</protein>
<dbReference type="Proteomes" id="UP001357223">
    <property type="component" value="Chromosome"/>
</dbReference>
<evidence type="ECO:0000313" key="1">
    <source>
        <dbReference type="EMBL" id="WVX78809.1"/>
    </source>
</evidence>
<reference evidence="1 2" key="1">
    <citation type="submission" date="2023-10" db="EMBL/GenBank/DDBJ databases">
        <title>Niallia locisalis sp.nov. isolated from a salt pond sample.</title>
        <authorList>
            <person name="Li X.-J."/>
            <person name="Dong L."/>
        </authorList>
    </citation>
    <scope>NUCLEOTIDE SEQUENCE [LARGE SCALE GENOMIC DNA]</scope>
    <source>
        <strain evidence="1 2">DSM 29761</strain>
    </source>
</reference>
<accession>A0ABZ2C5W3</accession>
<dbReference type="RefSeq" id="WP_338447744.1">
    <property type="nucleotide sequence ID" value="NZ_CP137640.1"/>
</dbReference>
<sequence>MNIQIDIDKLLESTMDLSLENNSITLKKFEIDQLLEQTREW</sequence>